<evidence type="ECO:0000256" key="1">
    <source>
        <dbReference type="ARBA" id="ARBA00006360"/>
    </source>
</evidence>
<evidence type="ECO:0000256" key="6">
    <source>
        <dbReference type="ARBA" id="ARBA00022741"/>
    </source>
</evidence>
<keyword evidence="2 11" id="KW-0808">Transferase</keyword>
<dbReference type="SUPFAM" id="SSF52540">
    <property type="entry name" value="P-loop containing nucleoside triphosphate hydrolases"/>
    <property type="match status" value="1"/>
</dbReference>
<evidence type="ECO:0000256" key="3">
    <source>
        <dbReference type="ARBA" id="ARBA00022695"/>
    </source>
</evidence>
<keyword evidence="4 11" id="KW-0235">DNA replication</keyword>
<dbReference type="NCBIfam" id="NF006585">
    <property type="entry name" value="PRK09111.1"/>
    <property type="match status" value="1"/>
</dbReference>
<reference evidence="14" key="1">
    <citation type="journal article" date="2019" name="Int. J. Syst. Evol. Microbiol.">
        <title>The Global Catalogue of Microorganisms (GCM) 10K type strain sequencing project: providing services to taxonomists for standard genome sequencing and annotation.</title>
        <authorList>
            <consortium name="The Broad Institute Genomics Platform"/>
            <consortium name="The Broad Institute Genome Sequencing Center for Infectious Disease"/>
            <person name="Wu L."/>
            <person name="Ma J."/>
        </authorList>
    </citation>
    <scope>NUCLEOTIDE SEQUENCE [LARGE SCALE GENOMIC DNA]</scope>
    <source>
        <strain evidence="14">CGMCC 1.19062</strain>
    </source>
</reference>
<evidence type="ECO:0000259" key="12">
    <source>
        <dbReference type="SMART" id="SM00382"/>
    </source>
</evidence>
<dbReference type="PANTHER" id="PTHR11669:SF0">
    <property type="entry name" value="PROTEIN STICHEL-LIKE 2"/>
    <property type="match status" value="1"/>
</dbReference>
<evidence type="ECO:0000256" key="5">
    <source>
        <dbReference type="ARBA" id="ARBA00022723"/>
    </source>
</evidence>
<dbReference type="Pfam" id="PF12169">
    <property type="entry name" value="DNA_pol3_gamma3"/>
    <property type="match status" value="1"/>
</dbReference>
<dbReference type="EC" id="2.7.7.7" evidence="11"/>
<dbReference type="NCBIfam" id="TIGR02397">
    <property type="entry name" value="dnaX_nterm"/>
    <property type="match status" value="1"/>
</dbReference>
<dbReference type="GO" id="GO:0003887">
    <property type="term" value="F:DNA-directed DNA polymerase activity"/>
    <property type="evidence" value="ECO:0007669"/>
    <property type="project" value="UniProtKB-EC"/>
</dbReference>
<comment type="caution">
    <text evidence="13">The sequence shown here is derived from an EMBL/GenBank/DDBJ whole genome shotgun (WGS) entry which is preliminary data.</text>
</comment>
<protein>
    <recommendedName>
        <fullName evidence="11">DNA polymerase III subunit gamma/tau</fullName>
        <ecNumber evidence="11">2.7.7.7</ecNumber>
    </recommendedName>
</protein>
<evidence type="ECO:0000256" key="8">
    <source>
        <dbReference type="ARBA" id="ARBA00022840"/>
    </source>
</evidence>
<organism evidence="13 14">
    <name type="scientific">Lacibacterium aquatile</name>
    <dbReference type="NCBI Taxonomy" id="1168082"/>
    <lineage>
        <taxon>Bacteria</taxon>
        <taxon>Pseudomonadati</taxon>
        <taxon>Pseudomonadota</taxon>
        <taxon>Alphaproteobacteria</taxon>
        <taxon>Rhodospirillales</taxon>
        <taxon>Rhodospirillaceae</taxon>
    </lineage>
</organism>
<dbReference type="Gene3D" id="3.40.50.300">
    <property type="entry name" value="P-loop containing nucleotide triphosphate hydrolases"/>
    <property type="match status" value="1"/>
</dbReference>
<dbReference type="NCBIfam" id="NF004046">
    <property type="entry name" value="PRK05563.1"/>
    <property type="match status" value="1"/>
</dbReference>
<keyword evidence="6 11" id="KW-0547">Nucleotide-binding</keyword>
<dbReference type="InterPro" id="IPR008921">
    <property type="entry name" value="DNA_pol3_clamp-load_cplx_C"/>
</dbReference>
<dbReference type="Pfam" id="PF22608">
    <property type="entry name" value="DNAX_ATPase_lid"/>
    <property type="match status" value="1"/>
</dbReference>
<dbReference type="InterPro" id="IPR050238">
    <property type="entry name" value="DNA_Rep/Repair_Clamp_Loader"/>
</dbReference>
<dbReference type="SMART" id="SM00382">
    <property type="entry name" value="AAA"/>
    <property type="match status" value="1"/>
</dbReference>
<evidence type="ECO:0000256" key="9">
    <source>
        <dbReference type="ARBA" id="ARBA00022932"/>
    </source>
</evidence>
<evidence type="ECO:0000313" key="13">
    <source>
        <dbReference type="EMBL" id="MFD2262102.1"/>
    </source>
</evidence>
<dbReference type="CDD" id="cd18137">
    <property type="entry name" value="HLD_clamp_pol_III_gamma_tau"/>
    <property type="match status" value="1"/>
</dbReference>
<keyword evidence="8 11" id="KW-0067">ATP-binding</keyword>
<comment type="similarity">
    <text evidence="1 11">Belongs to the DnaX/STICHEL family.</text>
</comment>
<evidence type="ECO:0000256" key="11">
    <source>
        <dbReference type="RuleBase" id="RU364063"/>
    </source>
</evidence>
<comment type="subunit">
    <text evidence="11">DNA polymerase III contains a core (composed of alpha, epsilon and theta chains) that associates with a tau subunit. This core dimerizes to form the POLIII' complex. PolIII' associates with the gamma complex (composed of gamma, delta, delta', psi and chi chains) and with the beta chain to form the complete DNA polymerase III complex.</text>
</comment>
<dbReference type="Pfam" id="PF12362">
    <property type="entry name" value="DUF3646"/>
    <property type="match status" value="1"/>
</dbReference>
<comment type="function">
    <text evidence="11">DNA polymerase III is a complex, multichain enzyme responsible for most of the replicative synthesis in bacteria. This DNA polymerase also exhibits 3' to 5' exonuclease activity.</text>
</comment>
<evidence type="ECO:0000313" key="14">
    <source>
        <dbReference type="Proteomes" id="UP001597295"/>
    </source>
</evidence>
<gene>
    <name evidence="11" type="primary">dnaX</name>
    <name evidence="13" type="ORF">ACFSM5_04325</name>
</gene>
<dbReference type="InterPro" id="IPR022754">
    <property type="entry name" value="DNA_pol_III_gamma-3"/>
</dbReference>
<evidence type="ECO:0000256" key="2">
    <source>
        <dbReference type="ARBA" id="ARBA00022679"/>
    </source>
</evidence>
<dbReference type="InterPro" id="IPR045085">
    <property type="entry name" value="HLD_clamp_pol_III_gamma_tau"/>
</dbReference>
<comment type="catalytic activity">
    <reaction evidence="10 11">
        <text>DNA(n) + a 2'-deoxyribonucleoside 5'-triphosphate = DNA(n+1) + diphosphate</text>
        <dbReference type="Rhea" id="RHEA:22508"/>
        <dbReference type="Rhea" id="RHEA-COMP:17339"/>
        <dbReference type="Rhea" id="RHEA-COMP:17340"/>
        <dbReference type="ChEBI" id="CHEBI:33019"/>
        <dbReference type="ChEBI" id="CHEBI:61560"/>
        <dbReference type="ChEBI" id="CHEBI:173112"/>
        <dbReference type="EC" id="2.7.7.7"/>
    </reaction>
</comment>
<keyword evidence="5" id="KW-0479">Metal-binding</keyword>
<evidence type="ECO:0000256" key="4">
    <source>
        <dbReference type="ARBA" id="ARBA00022705"/>
    </source>
</evidence>
<dbReference type="SUPFAM" id="SSF48019">
    <property type="entry name" value="post-AAA+ oligomerization domain-like"/>
    <property type="match status" value="1"/>
</dbReference>
<dbReference type="Gene3D" id="1.10.8.60">
    <property type="match status" value="1"/>
</dbReference>
<keyword evidence="3 11" id="KW-0548">Nucleotidyltransferase</keyword>
<feature type="domain" description="AAA+ ATPase" evidence="12">
    <location>
        <begin position="44"/>
        <end position="191"/>
    </location>
</feature>
<dbReference type="InterPro" id="IPR022107">
    <property type="entry name" value="DNA_pol_III_gamma/tau_C"/>
</dbReference>
<dbReference type="InterPro" id="IPR003593">
    <property type="entry name" value="AAA+_ATPase"/>
</dbReference>
<dbReference type="InterPro" id="IPR012763">
    <property type="entry name" value="DNA_pol_III_sug/sutau_N"/>
</dbReference>
<dbReference type="Proteomes" id="UP001597295">
    <property type="component" value="Unassembled WGS sequence"/>
</dbReference>
<keyword evidence="9 11" id="KW-0239">DNA-directed DNA polymerase</keyword>
<evidence type="ECO:0000256" key="7">
    <source>
        <dbReference type="ARBA" id="ARBA00022833"/>
    </source>
</evidence>
<dbReference type="CDD" id="cd00009">
    <property type="entry name" value="AAA"/>
    <property type="match status" value="1"/>
</dbReference>
<evidence type="ECO:0000256" key="10">
    <source>
        <dbReference type="ARBA" id="ARBA00049244"/>
    </source>
</evidence>
<dbReference type="EMBL" id="JBHUIP010000003">
    <property type="protein sequence ID" value="MFD2262102.1"/>
    <property type="molecule type" value="Genomic_DNA"/>
</dbReference>
<sequence length="593" mass="63551">MSEQSAVGEYRVLARKYRPQTFADMIGQEALVRTLTNAIQSGRIAHAFMLTGVRGVGKTTTARIVARALNCTGEDGTGGPTPMPCGKCDACVSIAADRHPDVMEMDAASRTGVDDIREIIDGVRYRPISARYKIYIIDEVHMLSKNAFNALLKTLEEPPEHTKFLFATTEIRKVPVTVLSRCQRFDLRRIEPTILAAYFTGVATKEGWTLDPEAADLIARAADGSARDGMSLLDQAISLSTGGTVTVDQVRGMLGLADRLQVYDVFRAIMAGEVATALDLSVGMHRAGADPTQVIQDLLEVCHAATRLKVAPAASEGLSGGERQLAEEFGKTLSVASLSRAWQMLLKGAEEVGRASNAQAALEMVLIRLGYISDLPNPADLLKRLTEGGGLSAGGSPAPNGGGGGAPRMVVHQGGGSAAVARALPQSAPTAPNPQTFDDVVALFGAMRESQIRVDLLNHVRLVKFEPGRIEFEPSERASRDLAGRVSNRLTEWTGHRWIAIVSGSAASGITLREQANVSDGDRRSRILALALTQRILSELGGNADDMQVKPYDQHAFDREVLVAVPDAGDTDADLDYSVEIDADSDDFLDSTF</sequence>
<keyword evidence="7" id="KW-0862">Zinc</keyword>
<dbReference type="PANTHER" id="PTHR11669">
    <property type="entry name" value="REPLICATION FACTOR C / DNA POLYMERASE III GAMMA-TAU SUBUNIT"/>
    <property type="match status" value="1"/>
</dbReference>
<dbReference type="InterPro" id="IPR027417">
    <property type="entry name" value="P-loop_NTPase"/>
</dbReference>
<dbReference type="Pfam" id="PF13177">
    <property type="entry name" value="DNA_pol3_delta2"/>
    <property type="match status" value="1"/>
</dbReference>
<accession>A0ABW5DLZ6</accession>
<name>A0ABW5DLZ6_9PROT</name>
<dbReference type="Gene3D" id="1.20.272.10">
    <property type="match status" value="1"/>
</dbReference>
<keyword evidence="14" id="KW-1185">Reference proteome</keyword>
<proteinExistence type="inferred from homology"/>
<dbReference type="RefSeq" id="WP_379875014.1">
    <property type="nucleotide sequence ID" value="NZ_JBHUIP010000003.1"/>
</dbReference>